<keyword evidence="10" id="KW-0007">Acetylation</keyword>
<evidence type="ECO:0000313" key="19">
    <source>
        <dbReference type="EMBL" id="KAL0276750.1"/>
    </source>
</evidence>
<dbReference type="SUPFAM" id="SSF54991">
    <property type="entry name" value="Anticodon-binding domain of PheRS"/>
    <property type="match status" value="1"/>
</dbReference>
<evidence type="ECO:0000259" key="18">
    <source>
        <dbReference type="PROSITE" id="PS51447"/>
    </source>
</evidence>
<keyword evidence="6" id="KW-0547">Nucleotide-binding</keyword>
<dbReference type="FunFam" id="3.30.70.380:FF:000002">
    <property type="entry name" value="phenylalanine--tRNA ligase, mitochondrial"/>
    <property type="match status" value="1"/>
</dbReference>
<comment type="caution">
    <text evidence="19">The sequence shown here is derived from an EMBL/GenBank/DDBJ whole genome shotgun (WGS) entry which is preliminary data.</text>
</comment>
<keyword evidence="8" id="KW-0648">Protein biosynthesis</keyword>
<dbReference type="PROSITE" id="PS50862">
    <property type="entry name" value="AA_TRNA_LIGASE_II"/>
    <property type="match status" value="1"/>
</dbReference>
<dbReference type="NCBIfam" id="TIGR00469">
    <property type="entry name" value="pheS_mito"/>
    <property type="match status" value="1"/>
</dbReference>
<evidence type="ECO:0000256" key="8">
    <source>
        <dbReference type="ARBA" id="ARBA00022917"/>
    </source>
</evidence>
<dbReference type="InterPro" id="IPR006195">
    <property type="entry name" value="aa-tRNA-synth_II"/>
</dbReference>
<comment type="similarity">
    <text evidence="2">Belongs to the class-II aminoacyl-tRNA synthetase family.</text>
</comment>
<organism evidence="19">
    <name type="scientific">Menopon gallinae</name>
    <name type="common">poultry shaft louse</name>
    <dbReference type="NCBI Taxonomy" id="328185"/>
    <lineage>
        <taxon>Eukaryota</taxon>
        <taxon>Metazoa</taxon>
        <taxon>Ecdysozoa</taxon>
        <taxon>Arthropoda</taxon>
        <taxon>Hexapoda</taxon>
        <taxon>Insecta</taxon>
        <taxon>Pterygota</taxon>
        <taxon>Neoptera</taxon>
        <taxon>Paraneoptera</taxon>
        <taxon>Psocodea</taxon>
        <taxon>Troctomorpha</taxon>
        <taxon>Phthiraptera</taxon>
        <taxon>Amblycera</taxon>
        <taxon>Menoponidae</taxon>
        <taxon>Menopon</taxon>
    </lineage>
</organism>
<evidence type="ECO:0000256" key="7">
    <source>
        <dbReference type="ARBA" id="ARBA00022840"/>
    </source>
</evidence>
<keyword evidence="12" id="KW-0030">Aminoacyl-tRNA synthetase</keyword>
<accession>A0AAW2I3V8</accession>
<evidence type="ECO:0000256" key="10">
    <source>
        <dbReference type="ARBA" id="ARBA00022990"/>
    </source>
</evidence>
<dbReference type="SMART" id="SM00896">
    <property type="entry name" value="FDX-ACB"/>
    <property type="match status" value="1"/>
</dbReference>
<dbReference type="InterPro" id="IPR002319">
    <property type="entry name" value="Phenylalanyl-tRNA_Synthase"/>
</dbReference>
<evidence type="ECO:0000256" key="5">
    <source>
        <dbReference type="ARBA" id="ARBA00022598"/>
    </source>
</evidence>
<dbReference type="Gene3D" id="3.30.70.380">
    <property type="entry name" value="Ferrodoxin-fold anticodon-binding domain"/>
    <property type="match status" value="1"/>
</dbReference>
<dbReference type="EC" id="6.1.1.20" evidence="4"/>
<evidence type="ECO:0000256" key="14">
    <source>
        <dbReference type="ARBA" id="ARBA00049255"/>
    </source>
</evidence>
<protein>
    <recommendedName>
        <fullName evidence="16">Phenylalanine--tRNA ligase, mitochondrial</fullName>
        <ecNumber evidence="4">6.1.1.20</ecNumber>
    </recommendedName>
    <alternativeName>
        <fullName evidence="13">Phenylalanyl-tRNA synthetase</fullName>
    </alternativeName>
</protein>
<dbReference type="SUPFAM" id="SSF55681">
    <property type="entry name" value="Class II aaRS and biotin synthetases"/>
    <property type="match status" value="1"/>
</dbReference>
<dbReference type="GO" id="GO:0005759">
    <property type="term" value="C:mitochondrial matrix"/>
    <property type="evidence" value="ECO:0007669"/>
    <property type="project" value="UniProtKB-SubCell"/>
</dbReference>
<keyword evidence="9" id="KW-0809">Transit peptide</keyword>
<dbReference type="PANTHER" id="PTHR11538:SF41">
    <property type="entry name" value="PHENYLALANINE--TRNA LIGASE, MITOCHONDRIAL"/>
    <property type="match status" value="1"/>
</dbReference>
<evidence type="ECO:0000256" key="4">
    <source>
        <dbReference type="ARBA" id="ARBA00012814"/>
    </source>
</evidence>
<dbReference type="PROSITE" id="PS51447">
    <property type="entry name" value="FDX_ACB"/>
    <property type="match status" value="1"/>
</dbReference>
<evidence type="ECO:0000256" key="3">
    <source>
        <dbReference type="ARBA" id="ARBA00011245"/>
    </source>
</evidence>
<feature type="domain" description="FDX-ACB" evidence="18">
    <location>
        <begin position="329"/>
        <end position="415"/>
    </location>
</feature>
<comment type="function">
    <text evidence="15">Is responsible for the charging of tRNA(Phe) with phenylalanine in mitochondrial translation. To a lesser extent, also catalyzes direct attachment of m-Tyr (an oxidized version of Phe) to tRNA(Phe), thereby opening the way for delivery of the misacylated tRNA to the ribosome and incorporation of ROS-damaged amino acid into proteins.</text>
</comment>
<evidence type="ECO:0000256" key="2">
    <source>
        <dbReference type="ARBA" id="ARBA00008226"/>
    </source>
</evidence>
<dbReference type="CDD" id="cd00496">
    <property type="entry name" value="PheRS_alpha_core"/>
    <property type="match status" value="1"/>
</dbReference>
<dbReference type="Gene3D" id="3.30.930.10">
    <property type="entry name" value="Bira Bifunctional Protein, Domain 2"/>
    <property type="match status" value="1"/>
</dbReference>
<evidence type="ECO:0000256" key="13">
    <source>
        <dbReference type="ARBA" id="ARBA00031194"/>
    </source>
</evidence>
<evidence type="ECO:0000256" key="6">
    <source>
        <dbReference type="ARBA" id="ARBA00022741"/>
    </source>
</evidence>
<dbReference type="EMBL" id="JARGDH010000002">
    <property type="protein sequence ID" value="KAL0276750.1"/>
    <property type="molecule type" value="Genomic_DNA"/>
</dbReference>
<dbReference type="Pfam" id="PF01409">
    <property type="entry name" value="tRNA-synt_2d"/>
    <property type="match status" value="2"/>
</dbReference>
<evidence type="ECO:0000256" key="9">
    <source>
        <dbReference type="ARBA" id="ARBA00022946"/>
    </source>
</evidence>
<comment type="catalytic activity">
    <reaction evidence="14">
        <text>tRNA(Phe) + L-phenylalanine + ATP = L-phenylalanyl-tRNA(Phe) + AMP + diphosphate + H(+)</text>
        <dbReference type="Rhea" id="RHEA:19413"/>
        <dbReference type="Rhea" id="RHEA-COMP:9668"/>
        <dbReference type="Rhea" id="RHEA-COMP:9699"/>
        <dbReference type="ChEBI" id="CHEBI:15378"/>
        <dbReference type="ChEBI" id="CHEBI:30616"/>
        <dbReference type="ChEBI" id="CHEBI:33019"/>
        <dbReference type="ChEBI" id="CHEBI:58095"/>
        <dbReference type="ChEBI" id="CHEBI:78442"/>
        <dbReference type="ChEBI" id="CHEBI:78531"/>
        <dbReference type="ChEBI" id="CHEBI:456215"/>
        <dbReference type="EC" id="6.1.1.20"/>
    </reaction>
</comment>
<keyword evidence="11" id="KW-0496">Mitochondrion</keyword>
<dbReference type="InterPro" id="IPR045864">
    <property type="entry name" value="aa-tRNA-synth_II/BPL/LPL"/>
</dbReference>
<evidence type="ECO:0000256" key="16">
    <source>
        <dbReference type="ARBA" id="ARBA00073229"/>
    </source>
</evidence>
<evidence type="ECO:0000256" key="12">
    <source>
        <dbReference type="ARBA" id="ARBA00023146"/>
    </source>
</evidence>
<dbReference type="Pfam" id="PF03147">
    <property type="entry name" value="FDX-ACB"/>
    <property type="match status" value="1"/>
</dbReference>
<dbReference type="PANTHER" id="PTHR11538">
    <property type="entry name" value="PHENYLALANYL-TRNA SYNTHETASE"/>
    <property type="match status" value="1"/>
</dbReference>
<gene>
    <name evidence="19" type="ORF">PYX00_004256</name>
</gene>
<name>A0AAW2I3V8_9NEOP</name>
<evidence type="ECO:0000256" key="15">
    <source>
        <dbReference type="ARBA" id="ARBA00060211"/>
    </source>
</evidence>
<dbReference type="InterPro" id="IPR004530">
    <property type="entry name" value="Phe-tRNA-synth_IIc_mito"/>
</dbReference>
<keyword evidence="7" id="KW-0067">ATP-binding</keyword>
<dbReference type="GO" id="GO:0004826">
    <property type="term" value="F:phenylalanine-tRNA ligase activity"/>
    <property type="evidence" value="ECO:0007669"/>
    <property type="project" value="UniProtKB-EC"/>
</dbReference>
<keyword evidence="5" id="KW-0436">Ligase</keyword>
<dbReference type="AlphaFoldDB" id="A0AAW2I3V8"/>
<comment type="subcellular location">
    <subcellularLocation>
        <location evidence="1">Mitochondrion matrix</location>
    </subcellularLocation>
</comment>
<evidence type="ECO:0000256" key="11">
    <source>
        <dbReference type="ARBA" id="ARBA00023128"/>
    </source>
</evidence>
<sequence>MLLFRCLRRTLSTNAAEQLINENTFPKDNFTNTPERILQLLDRKLHLNKEHPLGLIKQRIVNYFHESFKGPRGNPIFSVHDQLSPVVTTYQNFDSLLVPPDHPSRSKSDTYYINKNYLLRSHMTAHQSELINMGLNSFLMIGDVYRRDEIDRCHFPAFHQVDGVRIFTPQELFLKEDDGHSVLPIMRTKAETERSKDCQEVYLLEASKRVEDNLKKTLEGLCKRLFGTNIVYRWVDAYFPFTHPSWELEIMYNDNWLEILGCGITEYDILKKAGCENRICWAFGLGLERLAMLLYEIPDIRIFWSKDSGFTSQFKGKSFDSQIKYKPVSVYPPCINHISFWIPDSYSSNDFYDLVRRIGSDLVEQVHLIDVFEKKEKNLTSHCYEIVYRHPERTITQKEVDEIHKLIAKEAAAIL</sequence>
<comment type="subunit">
    <text evidence="3">Monomer.</text>
</comment>
<dbReference type="GO" id="GO:0005524">
    <property type="term" value="F:ATP binding"/>
    <property type="evidence" value="ECO:0007669"/>
    <property type="project" value="UniProtKB-KW"/>
</dbReference>
<evidence type="ECO:0000256" key="1">
    <source>
        <dbReference type="ARBA" id="ARBA00004305"/>
    </source>
</evidence>
<dbReference type="InterPro" id="IPR036690">
    <property type="entry name" value="Fdx_antiC-bd_sf"/>
</dbReference>
<feature type="domain" description="Aminoacyl-transfer RNA synthetases class-II family profile" evidence="17">
    <location>
        <begin position="141"/>
        <end position="327"/>
    </location>
</feature>
<dbReference type="InterPro" id="IPR005121">
    <property type="entry name" value="Fdx_antiC-bd"/>
</dbReference>
<reference evidence="19" key="1">
    <citation type="journal article" date="2024" name="Gigascience">
        <title>Chromosome-level genome of the poultry shaft louse Menopon gallinae provides insight into the host-switching and adaptive evolution of parasitic lice.</title>
        <authorList>
            <person name="Xu Y."/>
            <person name="Ma L."/>
            <person name="Liu S."/>
            <person name="Liang Y."/>
            <person name="Liu Q."/>
            <person name="He Z."/>
            <person name="Tian L."/>
            <person name="Duan Y."/>
            <person name="Cai W."/>
            <person name="Li H."/>
            <person name="Song F."/>
        </authorList>
    </citation>
    <scope>NUCLEOTIDE SEQUENCE</scope>
    <source>
        <strain evidence="19">Cailab_2023a</strain>
    </source>
</reference>
<dbReference type="GO" id="GO:0006432">
    <property type="term" value="P:phenylalanyl-tRNA aminoacylation"/>
    <property type="evidence" value="ECO:0007669"/>
    <property type="project" value="InterPro"/>
</dbReference>
<evidence type="ECO:0000259" key="17">
    <source>
        <dbReference type="PROSITE" id="PS50862"/>
    </source>
</evidence>
<dbReference type="FunFam" id="3.30.930.10:FF:000041">
    <property type="entry name" value="Phenylalanyl-tRNA synthetase 2, mitochondrial"/>
    <property type="match status" value="1"/>
</dbReference>
<proteinExistence type="inferred from homology"/>
<dbReference type="GO" id="GO:0000049">
    <property type="term" value="F:tRNA binding"/>
    <property type="evidence" value="ECO:0007669"/>
    <property type="project" value="InterPro"/>
</dbReference>